<name>A0ABP9E553_9ACTN</name>
<reference evidence="2" key="1">
    <citation type="journal article" date="2019" name="Int. J. Syst. Evol. Microbiol.">
        <title>The Global Catalogue of Microorganisms (GCM) 10K type strain sequencing project: providing services to taxonomists for standard genome sequencing and annotation.</title>
        <authorList>
            <consortium name="The Broad Institute Genomics Platform"/>
            <consortium name="The Broad Institute Genome Sequencing Center for Infectious Disease"/>
            <person name="Wu L."/>
            <person name="Ma J."/>
        </authorList>
    </citation>
    <scope>NUCLEOTIDE SEQUENCE [LARGE SCALE GENOMIC DNA]</scope>
    <source>
        <strain evidence="2">JCM 13006</strain>
    </source>
</reference>
<evidence type="ECO:0000313" key="2">
    <source>
        <dbReference type="Proteomes" id="UP001501752"/>
    </source>
</evidence>
<sequence>MMAKTSKIPRPTEDAAIGRVKPRRPSLLGLYEALALAVRRRDRAGARLVRHLLAQTAAGGRLGEA</sequence>
<organism evidence="1 2">
    <name type="scientific">Kitasatospora terrestris</name>
    <dbReference type="NCBI Taxonomy" id="258051"/>
    <lineage>
        <taxon>Bacteria</taxon>
        <taxon>Bacillati</taxon>
        <taxon>Actinomycetota</taxon>
        <taxon>Actinomycetes</taxon>
        <taxon>Kitasatosporales</taxon>
        <taxon>Streptomycetaceae</taxon>
        <taxon>Kitasatospora</taxon>
    </lineage>
</organism>
<dbReference type="EMBL" id="BAABIS010000001">
    <property type="protein sequence ID" value="GAA4866161.1"/>
    <property type="molecule type" value="Genomic_DNA"/>
</dbReference>
<keyword evidence="2" id="KW-1185">Reference proteome</keyword>
<dbReference type="Proteomes" id="UP001501752">
    <property type="component" value="Unassembled WGS sequence"/>
</dbReference>
<accession>A0ABP9E553</accession>
<comment type="caution">
    <text evidence="1">The sequence shown here is derived from an EMBL/GenBank/DDBJ whole genome shotgun (WGS) entry which is preliminary data.</text>
</comment>
<evidence type="ECO:0008006" key="3">
    <source>
        <dbReference type="Google" id="ProtNLM"/>
    </source>
</evidence>
<proteinExistence type="predicted"/>
<evidence type="ECO:0000313" key="1">
    <source>
        <dbReference type="EMBL" id="GAA4866161.1"/>
    </source>
</evidence>
<protein>
    <recommendedName>
        <fullName evidence="3">Transposase</fullName>
    </recommendedName>
</protein>
<gene>
    <name evidence="1" type="ORF">GCM10023235_50700</name>
</gene>